<dbReference type="InterPro" id="IPR012341">
    <property type="entry name" value="6hp_glycosidase-like_sf"/>
</dbReference>
<dbReference type="InterPro" id="IPR004888">
    <property type="entry name" value="Glycoside_hydrolase_63"/>
</dbReference>
<dbReference type="GO" id="GO:0009311">
    <property type="term" value="P:oligosaccharide metabolic process"/>
    <property type="evidence" value="ECO:0007669"/>
    <property type="project" value="InterPro"/>
</dbReference>
<keyword evidence="3" id="KW-0326">Glycosidase</keyword>
<dbReference type="AlphaFoldDB" id="A0A1F7FFI2"/>
<proteinExistence type="inferred from homology"/>
<evidence type="ECO:0000256" key="1">
    <source>
        <dbReference type="ARBA" id="ARBA00010833"/>
    </source>
</evidence>
<evidence type="ECO:0000313" key="6">
    <source>
        <dbReference type="Proteomes" id="UP000179243"/>
    </source>
</evidence>
<dbReference type="GO" id="GO:0006487">
    <property type="term" value="P:protein N-linked glycosylation"/>
    <property type="evidence" value="ECO:0007669"/>
    <property type="project" value="TreeGrafter"/>
</dbReference>
<dbReference type="Gene3D" id="1.50.10.10">
    <property type="match status" value="1"/>
</dbReference>
<evidence type="ECO:0000256" key="3">
    <source>
        <dbReference type="ARBA" id="ARBA00023295"/>
    </source>
</evidence>
<feature type="domain" description="Mannosylglycerate hydrolase MGH1-like glycoside hydrolase" evidence="4">
    <location>
        <begin position="250"/>
        <end position="555"/>
    </location>
</feature>
<sequence>MRFDLRAIPFSRQGSFFAVSRLPAKDKRPAGLYLRSVRGDITTPDGEIFRIDLVRNKKPVKNIRECAAPHLLTLSASVGLASICFDGIAGVRVAAKGVGLRLTLVPGAYGTAIPVNNQVWAINNYANKSSYFLRVVSGTAAARIVPAIGHTSDFTVSLHPAEEGEACECVIEEQCAGIGELPAQATSFIKACAATQRSWNSWLFRTLQTTTELDDARTLGAYINWSAHVGPSGHLTRPVLYMSKNWMNSIWSWDNCFNALAHVRSHPHLAWDQLMIFADHQNKNGAYPDSINDKQIGWNFCKPPVHGWALSWMMQRSAYCTPERLARIYPSLVAWTNRWFLYRDYDGDGIPQYNHGNDSGWDNATVFDNGVPVEAPDHPAYLVLQMDTLSEIAGKLGKKGEARKWTNRANLLLKKFIVHSWKNNSFMSFKSGDHTCVKSDSLINYMPIVLGKRLPIYIKKALLKGLRQKGRFLTDNGFATESVKSKHYETDGYWRGPIWAPSTMLLVDGLYRAGERGFSEEIAGRFCAMAAKNGMAECFDAVSGKGLRDLSYTWTASVFLVLANEYTGRVKP</sequence>
<evidence type="ECO:0000313" key="5">
    <source>
        <dbReference type="EMBL" id="OGK05351.1"/>
    </source>
</evidence>
<name>A0A1F7FFI2_UNCRA</name>
<dbReference type="SUPFAM" id="SSF48208">
    <property type="entry name" value="Six-hairpin glycosidases"/>
    <property type="match status" value="1"/>
</dbReference>
<accession>A0A1F7FFI2</accession>
<keyword evidence="2" id="KW-0378">Hydrolase</keyword>
<dbReference type="PANTHER" id="PTHR10412">
    <property type="entry name" value="MANNOSYL-OLIGOSACCHARIDE GLUCOSIDASE"/>
    <property type="match status" value="1"/>
</dbReference>
<dbReference type="Proteomes" id="UP000179243">
    <property type="component" value="Unassembled WGS sequence"/>
</dbReference>
<dbReference type="PANTHER" id="PTHR10412:SF11">
    <property type="entry name" value="MANNOSYL-OLIGOSACCHARIDE GLUCOSIDASE"/>
    <property type="match status" value="1"/>
</dbReference>
<gene>
    <name evidence="5" type="ORF">A2519_03490</name>
</gene>
<dbReference type="InterPro" id="IPR054491">
    <property type="entry name" value="MGH1-like_GH"/>
</dbReference>
<comment type="similarity">
    <text evidence="1">Belongs to the glycosyl hydrolase 63 family.</text>
</comment>
<evidence type="ECO:0000256" key="2">
    <source>
        <dbReference type="ARBA" id="ARBA00022801"/>
    </source>
</evidence>
<dbReference type="GO" id="GO:0004573">
    <property type="term" value="F:Glc3Man9GlcNAc2 oligosaccharide glucosidase activity"/>
    <property type="evidence" value="ECO:0007669"/>
    <property type="project" value="InterPro"/>
</dbReference>
<dbReference type="Pfam" id="PF22422">
    <property type="entry name" value="MGH1-like_GH"/>
    <property type="match status" value="1"/>
</dbReference>
<comment type="caution">
    <text evidence="5">The sequence shown here is derived from an EMBL/GenBank/DDBJ whole genome shotgun (WGS) entry which is preliminary data.</text>
</comment>
<evidence type="ECO:0000259" key="4">
    <source>
        <dbReference type="Pfam" id="PF22422"/>
    </source>
</evidence>
<dbReference type="EMBL" id="MFYX01000057">
    <property type="protein sequence ID" value="OGK05351.1"/>
    <property type="molecule type" value="Genomic_DNA"/>
</dbReference>
<organism evidence="5 6">
    <name type="scientific">Candidatus Raymondbacteria bacterium RIFOXYD12_FULL_49_13</name>
    <dbReference type="NCBI Taxonomy" id="1817890"/>
    <lineage>
        <taxon>Bacteria</taxon>
        <taxon>Raymondiibacteriota</taxon>
    </lineage>
</organism>
<protein>
    <recommendedName>
        <fullName evidence="4">Mannosylglycerate hydrolase MGH1-like glycoside hydrolase domain-containing protein</fullName>
    </recommendedName>
</protein>
<dbReference type="InterPro" id="IPR008928">
    <property type="entry name" value="6-hairpin_glycosidase_sf"/>
</dbReference>
<reference evidence="5 6" key="1">
    <citation type="journal article" date="2016" name="Nat. Commun.">
        <title>Thousands of microbial genomes shed light on interconnected biogeochemical processes in an aquifer system.</title>
        <authorList>
            <person name="Anantharaman K."/>
            <person name="Brown C.T."/>
            <person name="Hug L.A."/>
            <person name="Sharon I."/>
            <person name="Castelle C.J."/>
            <person name="Probst A.J."/>
            <person name="Thomas B.C."/>
            <person name="Singh A."/>
            <person name="Wilkins M.J."/>
            <person name="Karaoz U."/>
            <person name="Brodie E.L."/>
            <person name="Williams K.H."/>
            <person name="Hubbard S.S."/>
            <person name="Banfield J.F."/>
        </authorList>
    </citation>
    <scope>NUCLEOTIDE SEQUENCE [LARGE SCALE GENOMIC DNA]</scope>
</reference>